<reference evidence="1" key="1">
    <citation type="submission" date="2023-11" db="EMBL/GenBank/DDBJ databases">
        <authorList>
            <person name="Poullet M."/>
        </authorList>
    </citation>
    <scope>NUCLEOTIDE SEQUENCE</scope>
    <source>
        <strain evidence="1">E1834</strain>
    </source>
</reference>
<dbReference type="EMBL" id="CAVMJV010000030">
    <property type="protein sequence ID" value="CAK5076347.1"/>
    <property type="molecule type" value="Genomic_DNA"/>
</dbReference>
<comment type="caution">
    <text evidence="1">The sequence shown here is derived from an EMBL/GenBank/DDBJ whole genome shotgun (WGS) entry which is preliminary data.</text>
</comment>
<dbReference type="Proteomes" id="UP001497535">
    <property type="component" value="Unassembled WGS sequence"/>
</dbReference>
<organism evidence="1 2">
    <name type="scientific">Meloidogyne enterolobii</name>
    <name type="common">Root-knot nematode worm</name>
    <name type="synonym">Meloidogyne mayaguensis</name>
    <dbReference type="NCBI Taxonomy" id="390850"/>
    <lineage>
        <taxon>Eukaryota</taxon>
        <taxon>Metazoa</taxon>
        <taxon>Ecdysozoa</taxon>
        <taxon>Nematoda</taxon>
        <taxon>Chromadorea</taxon>
        <taxon>Rhabditida</taxon>
        <taxon>Tylenchina</taxon>
        <taxon>Tylenchomorpha</taxon>
        <taxon>Tylenchoidea</taxon>
        <taxon>Meloidogynidae</taxon>
        <taxon>Meloidogyninae</taxon>
        <taxon>Meloidogyne</taxon>
    </lineage>
</organism>
<keyword evidence="2" id="KW-1185">Reference proteome</keyword>
<evidence type="ECO:0000313" key="2">
    <source>
        <dbReference type="Proteomes" id="UP001497535"/>
    </source>
</evidence>
<protein>
    <submittedName>
        <fullName evidence="1">Uncharacterized protein</fullName>
    </submittedName>
</protein>
<proteinExistence type="predicted"/>
<accession>A0ACB0ZBF0</accession>
<sequence length="200" mass="23214">MLQIVNEYHDYNLVEIGFNVWYRLSEYLYQCDEPDFDELRIAFKPFVEKFGIKFKFLNLILRHILSLCRHCRIDSDSQEMLSERSELAEFRYRAQESVRDVTFIIGSVDLLKLLMEHLNTSTSWDQMEAILFIISSFINNIVESEKLVVPTLLDAILKLPLSGTHKQLLKTSAQLLGNLQDWLIAQTISAPSQGDSDYMG</sequence>
<name>A0ACB0ZBF0_MELEN</name>
<evidence type="ECO:0000313" key="1">
    <source>
        <dbReference type="EMBL" id="CAK5076347.1"/>
    </source>
</evidence>
<gene>
    <name evidence="1" type="ORF">MENTE1834_LOCUS23211</name>
</gene>